<protein>
    <submittedName>
        <fullName evidence="2">Uncharacterized protein</fullName>
    </submittedName>
</protein>
<comment type="caution">
    <text evidence="2">The sequence shown here is derived from an EMBL/GenBank/DDBJ whole genome shotgun (WGS) entry which is preliminary data.</text>
</comment>
<dbReference type="EMBL" id="JAHDVG010000478">
    <property type="protein sequence ID" value="KAH1174983.1"/>
    <property type="molecule type" value="Genomic_DNA"/>
</dbReference>
<gene>
    <name evidence="2" type="ORF">KIL84_021397</name>
</gene>
<sequence length="174" mass="18939">MLPQTHGCSLLSSRMDVLRRYLRRKAPQVAPEPEGSSCQRPQTESCPSIPMAWEAGPGHPRRWSCSALLTGRKPAPRAGAEQRETTSRPRWRWPKFNVGRQDSAHGRSQAMQLWVCFCWKTCPHPSCVGQQEASSTGAGGESGHSLEAPCNTEAECSSSAGEETPWAWGGAGGH</sequence>
<accession>A0A9D3X8U3</accession>
<reference evidence="2" key="1">
    <citation type="submission" date="2021-09" db="EMBL/GenBank/DDBJ databases">
        <title>The genome of Mauremys mutica provides insights into the evolution of semi-aquatic lifestyle.</title>
        <authorList>
            <person name="Gong S."/>
            <person name="Gao Y."/>
        </authorList>
    </citation>
    <scope>NUCLEOTIDE SEQUENCE</scope>
    <source>
        <strain evidence="2">MM-2020</strain>
        <tissue evidence="2">Muscle</tissue>
    </source>
</reference>
<evidence type="ECO:0000313" key="2">
    <source>
        <dbReference type="EMBL" id="KAH1174983.1"/>
    </source>
</evidence>
<feature type="region of interest" description="Disordered" evidence="1">
    <location>
        <begin position="129"/>
        <end position="174"/>
    </location>
</feature>
<feature type="compositionally biased region" description="Polar residues" evidence="1">
    <location>
        <begin position="36"/>
        <end position="45"/>
    </location>
</feature>
<organism evidence="2 3">
    <name type="scientific">Mauremys mutica</name>
    <name type="common">yellowpond turtle</name>
    <dbReference type="NCBI Taxonomy" id="74926"/>
    <lineage>
        <taxon>Eukaryota</taxon>
        <taxon>Metazoa</taxon>
        <taxon>Chordata</taxon>
        <taxon>Craniata</taxon>
        <taxon>Vertebrata</taxon>
        <taxon>Euteleostomi</taxon>
        <taxon>Archelosauria</taxon>
        <taxon>Testudinata</taxon>
        <taxon>Testudines</taxon>
        <taxon>Cryptodira</taxon>
        <taxon>Durocryptodira</taxon>
        <taxon>Testudinoidea</taxon>
        <taxon>Geoemydidae</taxon>
        <taxon>Geoemydinae</taxon>
        <taxon>Mauremys</taxon>
    </lineage>
</organism>
<name>A0A9D3X8U3_9SAUR</name>
<dbReference type="AlphaFoldDB" id="A0A9D3X8U3"/>
<keyword evidence="3" id="KW-1185">Reference proteome</keyword>
<evidence type="ECO:0000256" key="1">
    <source>
        <dbReference type="SAM" id="MobiDB-lite"/>
    </source>
</evidence>
<dbReference type="Proteomes" id="UP000827986">
    <property type="component" value="Unassembled WGS sequence"/>
</dbReference>
<feature type="region of interest" description="Disordered" evidence="1">
    <location>
        <begin position="26"/>
        <end position="45"/>
    </location>
</feature>
<proteinExistence type="predicted"/>
<evidence type="ECO:0000313" key="3">
    <source>
        <dbReference type="Proteomes" id="UP000827986"/>
    </source>
</evidence>